<dbReference type="Proteomes" id="UP000276568">
    <property type="component" value="Unassembled WGS sequence"/>
</dbReference>
<proteinExistence type="predicted"/>
<dbReference type="EMBL" id="RJQC01000001">
    <property type="protein sequence ID" value="RNM31271.1"/>
    <property type="molecule type" value="Genomic_DNA"/>
</dbReference>
<reference evidence="1 2" key="1">
    <citation type="submission" date="2018-11" db="EMBL/GenBank/DDBJ databases">
        <title>Clostridium sp. nov., a member of the family Erysipelotrichaceae isolated from pig faeces.</title>
        <authorList>
            <person name="Chang Y.-H."/>
        </authorList>
    </citation>
    <scope>NUCLEOTIDE SEQUENCE [LARGE SCALE GENOMIC DNA]</scope>
    <source>
        <strain evidence="1 2">YH-panp20</strain>
    </source>
</reference>
<dbReference type="RefSeq" id="WP_148039792.1">
    <property type="nucleotide sequence ID" value="NZ_JAQXZP010000041.1"/>
</dbReference>
<dbReference type="AlphaFoldDB" id="A0A3N0I2M3"/>
<sequence length="135" mass="15610">MKFPQGTCMIVLLDALDKPKSERALRLCMEWQPLLEEMGVPAYIVSSSDTRLYSIPYFQLCSDLDCHLHRRFGAIRSKVIYGKSRDCIQGTIVVMQDKDVVQINHRVNEKAMRAACMCALKKRYQELLKKVQKIN</sequence>
<organism evidence="1 2">
    <name type="scientific">Absicoccus porci</name>
    <dbReference type="NCBI Taxonomy" id="2486576"/>
    <lineage>
        <taxon>Bacteria</taxon>
        <taxon>Bacillati</taxon>
        <taxon>Bacillota</taxon>
        <taxon>Erysipelotrichia</taxon>
        <taxon>Erysipelotrichales</taxon>
        <taxon>Erysipelotrichaceae</taxon>
        <taxon>Absicoccus</taxon>
    </lineage>
</organism>
<evidence type="ECO:0000313" key="2">
    <source>
        <dbReference type="Proteomes" id="UP000276568"/>
    </source>
</evidence>
<comment type="caution">
    <text evidence="1">The sequence shown here is derived from an EMBL/GenBank/DDBJ whole genome shotgun (WGS) entry which is preliminary data.</text>
</comment>
<accession>A0A3N0I2M3</accession>
<keyword evidence="2" id="KW-1185">Reference proteome</keyword>
<name>A0A3N0I2M3_9FIRM</name>
<protein>
    <submittedName>
        <fullName evidence="1">Uncharacterized protein</fullName>
    </submittedName>
</protein>
<evidence type="ECO:0000313" key="1">
    <source>
        <dbReference type="EMBL" id="RNM31271.1"/>
    </source>
</evidence>
<gene>
    <name evidence="1" type="ORF">EDX97_01510</name>
</gene>